<evidence type="ECO:0000256" key="3">
    <source>
        <dbReference type="ARBA" id="ARBA00022490"/>
    </source>
</evidence>
<keyword evidence="10" id="KW-1185">Reference proteome</keyword>
<dbReference type="AlphaFoldDB" id="A0A426DI40"/>
<gene>
    <name evidence="9" type="ORF">EBB54_15100</name>
</gene>
<evidence type="ECO:0000256" key="2">
    <source>
        <dbReference type="ARBA" id="ARBA00022448"/>
    </source>
</evidence>
<dbReference type="EMBL" id="RHJS01000002">
    <property type="protein sequence ID" value="RRK32537.1"/>
    <property type="molecule type" value="Genomic_DNA"/>
</dbReference>
<dbReference type="InterPro" id="IPR004701">
    <property type="entry name" value="PTS_EIIA_man-typ"/>
</dbReference>
<dbReference type="SUPFAM" id="SSF53062">
    <property type="entry name" value="PTS system fructose IIA component-like"/>
    <property type="match status" value="1"/>
</dbReference>
<dbReference type="InterPro" id="IPR051471">
    <property type="entry name" value="Bacterial_PTS_sugar_comp"/>
</dbReference>
<accession>A0A426DI40</accession>
<keyword evidence="4 9" id="KW-0762">Sugar transport</keyword>
<dbReference type="GO" id="GO:0016020">
    <property type="term" value="C:membrane"/>
    <property type="evidence" value="ECO:0007669"/>
    <property type="project" value="InterPro"/>
</dbReference>
<evidence type="ECO:0000256" key="1">
    <source>
        <dbReference type="ARBA" id="ARBA00004496"/>
    </source>
</evidence>
<evidence type="ECO:0000256" key="6">
    <source>
        <dbReference type="ARBA" id="ARBA00022683"/>
    </source>
</evidence>
<dbReference type="PROSITE" id="PS51096">
    <property type="entry name" value="PTS_EIIA_TYPE_4"/>
    <property type="match status" value="1"/>
</dbReference>
<evidence type="ECO:0000259" key="8">
    <source>
        <dbReference type="PROSITE" id="PS51096"/>
    </source>
</evidence>
<keyword evidence="7" id="KW-0418">Kinase</keyword>
<evidence type="ECO:0000256" key="5">
    <source>
        <dbReference type="ARBA" id="ARBA00022679"/>
    </source>
</evidence>
<dbReference type="Gene3D" id="3.40.50.510">
    <property type="entry name" value="Phosphotransferase system, mannose-type IIA component"/>
    <property type="match status" value="1"/>
</dbReference>
<dbReference type="InterPro" id="IPR036662">
    <property type="entry name" value="PTS_EIIA_man-typ_sf"/>
</dbReference>
<comment type="subcellular location">
    <subcellularLocation>
        <location evidence="1">Cytoplasm</location>
    </subcellularLocation>
</comment>
<dbReference type="Pfam" id="PF03610">
    <property type="entry name" value="EIIA-man"/>
    <property type="match status" value="1"/>
</dbReference>
<keyword evidence="5" id="KW-0808">Transferase</keyword>
<dbReference type="PANTHER" id="PTHR33799:SF1">
    <property type="entry name" value="PTS SYSTEM MANNOSE-SPECIFIC EIIAB COMPONENT-RELATED"/>
    <property type="match status" value="1"/>
</dbReference>
<dbReference type="RefSeq" id="WP_125127999.1">
    <property type="nucleotide sequence ID" value="NZ_RHJS01000002.1"/>
</dbReference>
<feature type="domain" description="PTS EIIA type-4" evidence="8">
    <location>
        <begin position="1"/>
        <end position="122"/>
    </location>
</feature>
<comment type="caution">
    <text evidence="9">The sequence shown here is derived from an EMBL/GenBank/DDBJ whole genome shotgun (WGS) entry which is preliminary data.</text>
</comment>
<keyword evidence="6" id="KW-0598">Phosphotransferase system</keyword>
<dbReference type="PANTHER" id="PTHR33799">
    <property type="entry name" value="PTS PERMEASE-RELATED-RELATED"/>
    <property type="match status" value="1"/>
</dbReference>
<evidence type="ECO:0000313" key="9">
    <source>
        <dbReference type="EMBL" id="RRK32537.1"/>
    </source>
</evidence>
<keyword evidence="3" id="KW-0963">Cytoplasm</keyword>
<reference evidence="9" key="1">
    <citation type="submission" date="2018-10" db="EMBL/GenBank/DDBJ databases">
        <title>Schaedlerella arabinophila gen. nov. sp. nov., isolated from the mouse intestinal tract and comparative analysis with the genome of the closely related altered Schaedler flora strain ASF502.</title>
        <authorList>
            <person name="Miyake S."/>
            <person name="Soh M."/>
            <person name="Seedorf H."/>
        </authorList>
    </citation>
    <scope>NUCLEOTIDE SEQUENCE [LARGE SCALE GENOMIC DNA]</scope>
    <source>
        <strain evidence="9">DSM 106076</strain>
    </source>
</reference>
<name>A0A426DI40_9FIRM</name>
<evidence type="ECO:0000313" key="10">
    <source>
        <dbReference type="Proteomes" id="UP000274920"/>
    </source>
</evidence>
<dbReference type="GO" id="GO:0005737">
    <property type="term" value="C:cytoplasm"/>
    <property type="evidence" value="ECO:0007669"/>
    <property type="project" value="UniProtKB-SubCell"/>
</dbReference>
<evidence type="ECO:0000256" key="4">
    <source>
        <dbReference type="ARBA" id="ARBA00022597"/>
    </source>
</evidence>
<dbReference type="GO" id="GO:0009401">
    <property type="term" value="P:phosphoenolpyruvate-dependent sugar phosphotransferase system"/>
    <property type="evidence" value="ECO:0007669"/>
    <property type="project" value="UniProtKB-KW"/>
</dbReference>
<dbReference type="InterPro" id="IPR033887">
    <property type="entry name" value="PTS_IIA_man"/>
</dbReference>
<dbReference type="GO" id="GO:0016301">
    <property type="term" value="F:kinase activity"/>
    <property type="evidence" value="ECO:0007669"/>
    <property type="project" value="UniProtKB-KW"/>
</dbReference>
<protein>
    <submittedName>
        <fullName evidence="9">PTS sugar transporter subunit IIA</fullName>
    </submittedName>
</protein>
<dbReference type="Proteomes" id="UP000274920">
    <property type="component" value="Unassembled WGS sequence"/>
</dbReference>
<evidence type="ECO:0000256" key="7">
    <source>
        <dbReference type="ARBA" id="ARBA00022777"/>
    </source>
</evidence>
<keyword evidence="2" id="KW-0813">Transport</keyword>
<proteinExistence type="predicted"/>
<organism evidence="9 10">
    <name type="scientific">Schaedlerella arabinosiphila</name>
    <dbReference type="NCBI Taxonomy" id="2044587"/>
    <lineage>
        <taxon>Bacteria</taxon>
        <taxon>Bacillati</taxon>
        <taxon>Bacillota</taxon>
        <taxon>Clostridia</taxon>
        <taxon>Lachnospirales</taxon>
        <taxon>Lachnospiraceae</taxon>
        <taxon>Schaedlerella</taxon>
    </lineage>
</organism>
<sequence>MRKLILASHGSLAEGMKSAVSMILGDTAEVSAFGLDTWGTPQAVLGKVREMMEQEPEDEYVLLCDIKGGSVYNAMIELCMEPNVSIISGMNLGVVLGTALLPQEAVLSDEIEDLIEEGRQGIQFCNASVMKKLKEKESEDGLW</sequence>
<dbReference type="CDD" id="cd00006">
    <property type="entry name" value="PTS_IIA_man"/>
    <property type="match status" value="1"/>
</dbReference>